<dbReference type="OrthoDB" id="9775794at2"/>
<dbReference type="CDD" id="cd06558">
    <property type="entry name" value="crotonase-like"/>
    <property type="match status" value="1"/>
</dbReference>
<dbReference type="Pfam" id="PF00378">
    <property type="entry name" value="ECH_1"/>
    <property type="match status" value="1"/>
</dbReference>
<reference evidence="4 5" key="1">
    <citation type="journal article" date="2010" name="Stand. Genomic Sci.">
        <title>Complete genome sequence of Thermaerobacter marianensis type strain (7p75a).</title>
        <authorList>
            <person name="Han C."/>
            <person name="Gu W."/>
            <person name="Zhang X."/>
            <person name="Lapidus A."/>
            <person name="Nolan M."/>
            <person name="Copeland A."/>
            <person name="Lucas S."/>
            <person name="Del Rio T.G."/>
            <person name="Tice H."/>
            <person name="Cheng J.F."/>
            <person name="Tapia R."/>
            <person name="Goodwin L."/>
            <person name="Pitluck S."/>
            <person name="Pagani I."/>
            <person name="Ivanova N."/>
            <person name="Mavromatis K."/>
            <person name="Mikhailova N."/>
            <person name="Pati A."/>
            <person name="Chen A."/>
            <person name="Palaniappan K."/>
            <person name="Land M."/>
            <person name="Hauser L."/>
            <person name="Chang Y.J."/>
            <person name="Jeffries C.D."/>
            <person name="Schneider S."/>
            <person name="Rohde M."/>
            <person name="Goker M."/>
            <person name="Pukall R."/>
            <person name="Woyke T."/>
            <person name="Bristow J."/>
            <person name="Eisen J.A."/>
            <person name="Markowitz V."/>
            <person name="Hugenholtz P."/>
            <person name="Kyrpides N.C."/>
            <person name="Klenk H.P."/>
            <person name="Detter J.C."/>
        </authorList>
    </citation>
    <scope>NUCLEOTIDE SEQUENCE [LARGE SCALE GENOMIC DNA]</scope>
    <source>
        <strain evidence="5">ATCC 700841 / DSM 12885 / JCM 10246 / 7p75a</strain>
    </source>
</reference>
<dbReference type="Gene3D" id="1.10.12.10">
    <property type="entry name" value="Lyase 2-enoyl-coa Hydratase, Chain A, domain 2"/>
    <property type="match status" value="1"/>
</dbReference>
<keyword evidence="5" id="KW-1185">Reference proteome</keyword>
<dbReference type="InterPro" id="IPR014748">
    <property type="entry name" value="Enoyl-CoA_hydra_C"/>
</dbReference>
<dbReference type="NCBIfam" id="NF004796">
    <property type="entry name" value="PRK06144.1"/>
    <property type="match status" value="1"/>
</dbReference>
<evidence type="ECO:0000256" key="2">
    <source>
        <dbReference type="ARBA" id="ARBA00023239"/>
    </source>
</evidence>
<proteinExistence type="inferred from homology"/>
<evidence type="ECO:0000256" key="1">
    <source>
        <dbReference type="ARBA" id="ARBA00005254"/>
    </source>
</evidence>
<organism evidence="4 5">
    <name type="scientific">Thermaerobacter marianensis (strain ATCC 700841 / DSM 12885 / JCM 10246 / 7p75a)</name>
    <dbReference type="NCBI Taxonomy" id="644966"/>
    <lineage>
        <taxon>Bacteria</taxon>
        <taxon>Bacillati</taxon>
        <taxon>Bacillota</taxon>
        <taxon>Clostridia</taxon>
        <taxon>Eubacteriales</taxon>
        <taxon>Clostridiales Family XVII. Incertae Sedis</taxon>
        <taxon>Thermaerobacter</taxon>
    </lineage>
</organism>
<dbReference type="Gene3D" id="3.90.226.10">
    <property type="entry name" value="2-enoyl-CoA Hydratase, Chain A, domain 1"/>
    <property type="match status" value="1"/>
</dbReference>
<accession>E6SHX4</accession>
<dbReference type="Proteomes" id="UP000008915">
    <property type="component" value="Chromosome"/>
</dbReference>
<dbReference type="PANTHER" id="PTHR11941">
    <property type="entry name" value="ENOYL-COA HYDRATASE-RELATED"/>
    <property type="match status" value="1"/>
</dbReference>
<comment type="similarity">
    <text evidence="1 3">Belongs to the enoyl-CoA hydratase/isomerase family.</text>
</comment>
<dbReference type="STRING" id="644966.Tmar_1751"/>
<dbReference type="PROSITE" id="PS00166">
    <property type="entry name" value="ENOYL_COA_HYDRATASE"/>
    <property type="match status" value="1"/>
</dbReference>
<dbReference type="KEGG" id="tmr:Tmar_1751"/>
<name>E6SHX4_THEM7</name>
<evidence type="ECO:0000313" key="5">
    <source>
        <dbReference type="Proteomes" id="UP000008915"/>
    </source>
</evidence>
<gene>
    <name evidence="4" type="ordered locus">Tmar_1751</name>
</gene>
<dbReference type="GO" id="GO:0006635">
    <property type="term" value="P:fatty acid beta-oxidation"/>
    <property type="evidence" value="ECO:0007669"/>
    <property type="project" value="TreeGrafter"/>
</dbReference>
<sequence>MGEAELVFERHGPAAVLTFNRPEQRNAMTWSMYEGLVKACDEVDEDPDIRVFVLRGAGGKAFVAGTDINQFRSFREPKDALEYESRIEKVLTRLEDVRKPTIAAVTGYAVGGGLMIALACDLRICTPDSRFGAPIARTLGNCLAFGNYARLIDLIGPARTMEIIYSARFVDAEEAYRIGLVNEVIPSDRFEQRLTELIKTIASHAPLTLAVTKQAVRRIQRHRRPTGGEDLIVTCYMSDDFREGVEAFLSKRQPIWRGR</sequence>
<reference evidence="5" key="2">
    <citation type="journal article" date="2010" name="Stand. Genomic Sci.">
        <title>Complete genome sequence of Thermaerobacter marianensis type strain (7p75aT).</title>
        <authorList>
            <person name="Han C."/>
            <person name="Gu W."/>
            <person name="Zhang X."/>
            <person name="Lapidus A."/>
            <person name="Nolan M."/>
            <person name="Copeland A."/>
            <person name="Lucas S."/>
            <person name="Glavina Del Rio T."/>
            <person name="Tice H."/>
            <person name="Cheng J."/>
            <person name="Tapia R."/>
            <person name="Goodwin L."/>
            <person name="Pitluck S."/>
            <person name="Pagani I."/>
            <person name="Ivanova N."/>
            <person name="Mavromatis K."/>
            <person name="Mikhailova N."/>
            <person name="Pati A."/>
            <person name="Chen A."/>
            <person name="Palaniappan K."/>
            <person name="Land M."/>
            <person name="Hauser L."/>
            <person name="Chang Y."/>
            <person name="Jeffries C."/>
            <person name="Schneider S."/>
            <person name="Rohde M."/>
            <person name="Goker M."/>
            <person name="Pukall R."/>
            <person name="Woyke T."/>
            <person name="Bristow J."/>
            <person name="Eisen J."/>
            <person name="Markowitz V."/>
            <person name="Hugenholtz P."/>
            <person name="Kyrpides N."/>
            <person name="Klenk H."/>
            <person name="Detter J."/>
        </authorList>
    </citation>
    <scope>NUCLEOTIDE SEQUENCE [LARGE SCALE GENOMIC DNA]</scope>
    <source>
        <strain evidence="5">ATCC 700841 / DSM 12885 / JCM 10246 / 7p75a</strain>
    </source>
</reference>
<dbReference type="HOGENOM" id="CLU_009834_7_3_9"/>
<dbReference type="EMBL" id="CP002344">
    <property type="protein sequence ID" value="ADU51854.1"/>
    <property type="molecule type" value="Genomic_DNA"/>
</dbReference>
<dbReference type="eggNOG" id="COG1024">
    <property type="taxonomic scope" value="Bacteria"/>
</dbReference>
<dbReference type="AlphaFoldDB" id="E6SHX4"/>
<dbReference type="RefSeq" id="WP_013496155.1">
    <property type="nucleotide sequence ID" value="NC_014831.1"/>
</dbReference>
<dbReference type="SUPFAM" id="SSF52096">
    <property type="entry name" value="ClpP/crotonase"/>
    <property type="match status" value="1"/>
</dbReference>
<protein>
    <submittedName>
        <fullName evidence="4">Enoyl-CoA hydratase/isomerase</fullName>
    </submittedName>
</protein>
<dbReference type="PANTHER" id="PTHR11941:SF54">
    <property type="entry name" value="ENOYL-COA HYDRATASE, MITOCHONDRIAL"/>
    <property type="match status" value="1"/>
</dbReference>
<evidence type="ECO:0000313" key="4">
    <source>
        <dbReference type="EMBL" id="ADU51854.1"/>
    </source>
</evidence>
<dbReference type="InterPro" id="IPR018376">
    <property type="entry name" value="Enoyl-CoA_hyd/isom_CS"/>
</dbReference>
<dbReference type="GO" id="GO:0016829">
    <property type="term" value="F:lyase activity"/>
    <property type="evidence" value="ECO:0007669"/>
    <property type="project" value="UniProtKB-KW"/>
</dbReference>
<keyword evidence="2" id="KW-0456">Lyase</keyword>
<dbReference type="InterPro" id="IPR001753">
    <property type="entry name" value="Enoyl-CoA_hydra/iso"/>
</dbReference>
<evidence type="ECO:0000256" key="3">
    <source>
        <dbReference type="RuleBase" id="RU003707"/>
    </source>
</evidence>
<dbReference type="InterPro" id="IPR029045">
    <property type="entry name" value="ClpP/crotonase-like_dom_sf"/>
</dbReference>